<dbReference type="GO" id="GO:0016241">
    <property type="term" value="P:regulation of macroautophagy"/>
    <property type="evidence" value="ECO:0007669"/>
    <property type="project" value="UniProtKB-ARBA"/>
</dbReference>
<dbReference type="GO" id="GO:0008202">
    <property type="term" value="P:steroid metabolic process"/>
    <property type="evidence" value="ECO:0007669"/>
    <property type="project" value="UniProtKB-ARBA"/>
</dbReference>
<dbReference type="Pfam" id="PF17189">
    <property type="entry name" value="Glyco_hydro_30C"/>
    <property type="match status" value="2"/>
</dbReference>
<dbReference type="GO" id="GO:0006066">
    <property type="term" value="P:alcohol metabolic process"/>
    <property type="evidence" value="ECO:0007669"/>
    <property type="project" value="UniProtKB-ARBA"/>
</dbReference>
<dbReference type="GO" id="GO:0006680">
    <property type="term" value="P:glucosylceramide catabolic process"/>
    <property type="evidence" value="ECO:0007669"/>
    <property type="project" value="UniProtKB-ARBA"/>
</dbReference>
<feature type="domain" description="Glycosyl hydrolase family 30 TIM-barrel" evidence="13">
    <location>
        <begin position="610"/>
        <end position="962"/>
    </location>
</feature>
<keyword evidence="16" id="KW-1185">Reference proteome</keyword>
<accession>A0A835L2L7</accession>
<dbReference type="GO" id="GO:0016758">
    <property type="term" value="F:hexosyltransferase activity"/>
    <property type="evidence" value="ECO:0007669"/>
    <property type="project" value="UniProtKB-ARBA"/>
</dbReference>
<dbReference type="GO" id="GO:0005774">
    <property type="term" value="C:vacuolar membrane"/>
    <property type="evidence" value="ECO:0007669"/>
    <property type="project" value="UniProtKB-ARBA"/>
</dbReference>
<feature type="domain" description="Glycosyl hydrolase family 30 beta sandwich" evidence="14">
    <location>
        <begin position="455"/>
        <end position="505"/>
    </location>
</feature>
<evidence type="ECO:0000256" key="5">
    <source>
        <dbReference type="ARBA" id="ARBA00012658"/>
    </source>
</evidence>
<feature type="domain" description="Glycosyl hydrolase family 30 TIM-barrel" evidence="13">
    <location>
        <begin position="83"/>
        <end position="430"/>
    </location>
</feature>
<name>A0A835L2L7_SPOEX</name>
<comment type="catalytic activity">
    <reaction evidence="11">
        <text>an N-acyl-1-beta-D-glucosyl-15-methylhexadecasphing-4-enine + H2O = an N-acyl-15-methylhexadecasphing-4-enine + D-glucose</text>
        <dbReference type="Rhea" id="RHEA:34755"/>
        <dbReference type="ChEBI" id="CHEBI:4167"/>
        <dbReference type="ChEBI" id="CHEBI:15377"/>
        <dbReference type="ChEBI" id="CHEBI:70815"/>
        <dbReference type="ChEBI" id="CHEBI:70846"/>
    </reaction>
    <physiologicalReaction direction="left-to-right" evidence="11">
        <dbReference type="Rhea" id="RHEA:34756"/>
    </physiologicalReaction>
</comment>
<evidence type="ECO:0000256" key="3">
    <source>
        <dbReference type="ARBA" id="ARBA00004991"/>
    </source>
</evidence>
<comment type="pathway">
    <text evidence="2">Lipid metabolism; sphingolipid metabolism.</text>
</comment>
<dbReference type="InterPro" id="IPR033453">
    <property type="entry name" value="Glyco_hydro_30_TIM-barrel"/>
</dbReference>
<dbReference type="PRINTS" id="PR00843">
    <property type="entry name" value="GLHYDRLASE30"/>
</dbReference>
<dbReference type="InterPro" id="IPR001139">
    <property type="entry name" value="Glyco_hydro_30"/>
</dbReference>
<dbReference type="GO" id="GO:0005764">
    <property type="term" value="C:lysosome"/>
    <property type="evidence" value="ECO:0007669"/>
    <property type="project" value="UniProtKB-ARBA"/>
</dbReference>
<dbReference type="GO" id="GO:0051246">
    <property type="term" value="P:regulation of protein metabolic process"/>
    <property type="evidence" value="ECO:0007669"/>
    <property type="project" value="UniProtKB-ARBA"/>
</dbReference>
<dbReference type="EC" id="3.2.1.45" evidence="5 12"/>
<evidence type="ECO:0000313" key="16">
    <source>
        <dbReference type="Proteomes" id="UP000648187"/>
    </source>
</evidence>
<dbReference type="PANTHER" id="PTHR11069:SF23">
    <property type="entry name" value="LYSOSOMAL ACID GLUCOSYLCERAMIDASE"/>
    <property type="match status" value="1"/>
</dbReference>
<dbReference type="GO" id="GO:0042391">
    <property type="term" value="P:regulation of membrane potential"/>
    <property type="evidence" value="ECO:0007669"/>
    <property type="project" value="UniProtKB-ARBA"/>
</dbReference>
<evidence type="ECO:0000313" key="15">
    <source>
        <dbReference type="EMBL" id="KAF9406185.1"/>
    </source>
</evidence>
<dbReference type="GO" id="GO:0032006">
    <property type="term" value="P:regulation of TOR signaling"/>
    <property type="evidence" value="ECO:0007669"/>
    <property type="project" value="UniProtKB-ARBA"/>
</dbReference>
<keyword evidence="12" id="KW-0326">Glycosidase</keyword>
<sequence length="1039" mass="116631">FSNYTDKPCAARDVGGESVVCVCNASYCDTISRTTPDDDEYIVYTSSRAGSRFKKSFGKFKTSEKVTCPVTFVLELETKHQTIEGFGAAITDSAAINWMSLSPKLRQRFIDTYFSEKGIEYSMLRVPIGGTDFSRHKYAYNELAKNDMFLSNFTLSDEDYKYKIPMIKQAFAAARAPVHIVSTLWAPPSWMVETSNYTTCGRLQLKYFSTLADYHLKFLELYEKAGIRIWAITTTNEPANGFLPLKKFNCLAWTPHHMGLWIVAHLGPKIRGSRFCQVKILGLDDQRHTIPLWVIATLEEHPAVLYYLDGFAIHDYSNLFAPPEQLTLISRSHPEKFILSTEFCEGATPGQVPKVDLGSWTRLQSYISNILTDLNFNVVGWLDWNICLDEQGGPAWNGNFVDSPVIVAPSKGEFYKQPMFYAMGHVSKFIPRGSYRINIRTEKCNTTAVPESFSFVQQQEVIQSAAFLTPYKTVVVVLHNKGPATTIGIQLQAQHASINIEAESISVMELRTYWPVLLAVLAVWPAVAADLTDRPCAARHVKSGQVCVCTAEYCDTITRQPPESGTFVSYVSSEEGLRFHKFVGSLKHYEKGSTKENVLELDVGTKYQTVNGFGGAVTDAASINWKNLTDHRLMDHLIESYCGDSGIQYNMLRVPIGGTDFSTHGYAYNELPENDVTLSNFTLAYEDYEYKIPMIKACMKAASAPIHIVSATWSPPIWMKTNDAYSGHSKLRKEYRQTYADYHYKFLEHYAAEGIPVWGVSISNEPLHASVNYIPAKINNMGWNLDEMSEYVMENLGPTLRGNNSNFKHVKIIAGDDLRFTITLFWNMFVAVYPETLEYLDGAAVHYYMSAYVPAAILSKAMEGYPGKFVLATEICAGALPSDTVKVDIGSWSRAQLYVNDIMQNLGNDVIGWLDWNMCLNTEGKPSYIGSSVDSPILVNAEDGEFYKQPMFYAIGHFSKFVPRGSKRIRVNVDCGTEIQNIAFLTPDNTVVVVIHNEGPEETVRLRLGDKEAELIINANSITTVEMLNRNDIGSNEED</sequence>
<dbReference type="FunFam" id="3.20.20.80:FF:000030">
    <property type="entry name" value="Lysosomal acid glucosylceramidase"/>
    <property type="match status" value="2"/>
</dbReference>
<protein>
    <recommendedName>
        <fullName evidence="5 12">Glucosylceramidase</fullName>
        <ecNumber evidence="5 12">3.2.1.45</ecNumber>
    </recommendedName>
</protein>
<evidence type="ECO:0000259" key="14">
    <source>
        <dbReference type="Pfam" id="PF17189"/>
    </source>
</evidence>
<evidence type="ECO:0000256" key="11">
    <source>
        <dbReference type="ARBA" id="ARBA00051345"/>
    </source>
</evidence>
<keyword evidence="7 12" id="KW-0378">Hydrolase</keyword>
<dbReference type="GO" id="GO:0007040">
    <property type="term" value="P:lysosome organization"/>
    <property type="evidence" value="ECO:0007669"/>
    <property type="project" value="UniProtKB-ARBA"/>
</dbReference>
<keyword evidence="8 12" id="KW-0746">Sphingolipid metabolism</keyword>
<comment type="pathway">
    <text evidence="3">Sphingolipid metabolism.</text>
</comment>
<comment type="catalytic activity">
    <reaction evidence="10">
        <text>a beta-D-glucosylceramide + H2O = an N-acyl-sphingoid base + D-glucose</text>
        <dbReference type="Rhea" id="RHEA:81447"/>
        <dbReference type="ChEBI" id="CHEBI:4167"/>
        <dbReference type="ChEBI" id="CHEBI:15377"/>
        <dbReference type="ChEBI" id="CHEBI:83264"/>
        <dbReference type="ChEBI" id="CHEBI:83273"/>
    </reaction>
    <physiologicalReaction direction="left-to-right" evidence="10">
        <dbReference type="Rhea" id="RHEA:81448"/>
    </physiologicalReaction>
</comment>
<comment type="caution">
    <text evidence="15">The sequence shown here is derived from an EMBL/GenBank/DDBJ whole genome shotgun (WGS) entry which is preliminary data.</text>
</comment>
<evidence type="ECO:0000259" key="13">
    <source>
        <dbReference type="Pfam" id="PF02055"/>
    </source>
</evidence>
<dbReference type="InterPro" id="IPR033452">
    <property type="entry name" value="GH30_C"/>
</dbReference>
<dbReference type="Pfam" id="PF02055">
    <property type="entry name" value="Glyco_hydro_30"/>
    <property type="match status" value="2"/>
</dbReference>
<keyword evidence="9 12" id="KW-0443">Lipid metabolism</keyword>
<proteinExistence type="inferred from homology"/>
<dbReference type="AlphaFoldDB" id="A0A835L2L7"/>
<dbReference type="Gene3D" id="3.20.20.80">
    <property type="entry name" value="Glycosidases"/>
    <property type="match status" value="2"/>
</dbReference>
<reference evidence="15" key="1">
    <citation type="submission" date="2020-08" db="EMBL/GenBank/DDBJ databases">
        <title>Spodoptera exigua strain:BAW_Kor-Di-RS1 Genome sequencing and assembly.</title>
        <authorList>
            <person name="Kim J."/>
            <person name="Nam H.Y."/>
            <person name="Kwon M."/>
            <person name="Choi J.H."/>
            <person name="Cho S.R."/>
            <person name="Kim G.-H."/>
        </authorList>
    </citation>
    <scope>NUCLEOTIDE SEQUENCE</scope>
    <source>
        <strain evidence="15">BAW_Kor-Di-RS1</strain>
        <tissue evidence="15">Whole-body</tissue>
    </source>
</reference>
<dbReference type="InterPro" id="IPR017853">
    <property type="entry name" value="GH"/>
</dbReference>
<evidence type="ECO:0000256" key="2">
    <source>
        <dbReference type="ARBA" id="ARBA00004760"/>
    </source>
</evidence>
<comment type="similarity">
    <text evidence="4 12">Belongs to the glycosyl hydrolase 30 family.</text>
</comment>
<dbReference type="GO" id="GO:0005102">
    <property type="term" value="F:signaling receptor binding"/>
    <property type="evidence" value="ECO:0007669"/>
    <property type="project" value="UniProtKB-ARBA"/>
</dbReference>
<evidence type="ECO:0000256" key="8">
    <source>
        <dbReference type="ARBA" id="ARBA00022919"/>
    </source>
</evidence>
<dbReference type="GO" id="GO:0006914">
    <property type="term" value="P:autophagy"/>
    <property type="evidence" value="ECO:0007669"/>
    <property type="project" value="UniProtKB-ARBA"/>
</dbReference>
<evidence type="ECO:0000256" key="6">
    <source>
        <dbReference type="ARBA" id="ARBA00022729"/>
    </source>
</evidence>
<dbReference type="GO" id="GO:0004348">
    <property type="term" value="F:glucosylceramidase activity"/>
    <property type="evidence" value="ECO:0007669"/>
    <property type="project" value="UniProtKB-EC"/>
</dbReference>
<dbReference type="SUPFAM" id="SSF51011">
    <property type="entry name" value="Glycosyl hydrolase domain"/>
    <property type="match status" value="1"/>
</dbReference>
<dbReference type="GO" id="GO:0010605">
    <property type="term" value="P:negative regulation of macromolecule metabolic process"/>
    <property type="evidence" value="ECO:0007669"/>
    <property type="project" value="UniProtKB-ARBA"/>
</dbReference>
<dbReference type="EMBL" id="JACKWZ010000629">
    <property type="protein sequence ID" value="KAF9406185.1"/>
    <property type="molecule type" value="Genomic_DNA"/>
</dbReference>
<dbReference type="Proteomes" id="UP000648187">
    <property type="component" value="Unassembled WGS sequence"/>
</dbReference>
<feature type="domain" description="Glycosyl hydrolase family 30 beta sandwich" evidence="14">
    <location>
        <begin position="965"/>
        <end position="1025"/>
    </location>
</feature>
<organism evidence="15 16">
    <name type="scientific">Spodoptera exigua</name>
    <name type="common">Beet armyworm</name>
    <name type="synonym">Noctua fulgens</name>
    <dbReference type="NCBI Taxonomy" id="7107"/>
    <lineage>
        <taxon>Eukaryota</taxon>
        <taxon>Metazoa</taxon>
        <taxon>Ecdysozoa</taxon>
        <taxon>Arthropoda</taxon>
        <taxon>Hexapoda</taxon>
        <taxon>Insecta</taxon>
        <taxon>Pterygota</taxon>
        <taxon>Neoptera</taxon>
        <taxon>Endopterygota</taxon>
        <taxon>Lepidoptera</taxon>
        <taxon>Glossata</taxon>
        <taxon>Ditrysia</taxon>
        <taxon>Noctuoidea</taxon>
        <taxon>Noctuidae</taxon>
        <taxon>Amphipyrinae</taxon>
        <taxon>Spodoptera</taxon>
    </lineage>
</organism>
<keyword evidence="6" id="KW-0732">Signal</keyword>
<evidence type="ECO:0000256" key="12">
    <source>
        <dbReference type="RuleBase" id="RU361188"/>
    </source>
</evidence>
<evidence type="ECO:0000256" key="1">
    <source>
        <dbReference type="ARBA" id="ARBA00001013"/>
    </source>
</evidence>
<evidence type="ECO:0000256" key="7">
    <source>
        <dbReference type="ARBA" id="ARBA00022801"/>
    </source>
</evidence>
<feature type="non-terminal residue" evidence="15">
    <location>
        <position position="1039"/>
    </location>
</feature>
<dbReference type="SUPFAM" id="SSF51445">
    <property type="entry name" value="(Trans)glycosidases"/>
    <property type="match status" value="2"/>
</dbReference>
<comment type="catalytic activity">
    <reaction evidence="1">
        <text>a beta-D-glucosyl-(1&lt;-&gt;1')-N-acylsphing-4-enine + H2O = an N-acylsphing-4-enine + D-glucose</text>
        <dbReference type="Rhea" id="RHEA:13269"/>
        <dbReference type="ChEBI" id="CHEBI:4167"/>
        <dbReference type="ChEBI" id="CHEBI:15377"/>
        <dbReference type="ChEBI" id="CHEBI:22801"/>
        <dbReference type="ChEBI" id="CHEBI:52639"/>
        <dbReference type="EC" id="3.2.1.45"/>
    </reaction>
    <physiologicalReaction direction="left-to-right" evidence="1">
        <dbReference type="Rhea" id="RHEA:13270"/>
    </physiologicalReaction>
</comment>
<gene>
    <name evidence="15" type="ORF">HW555_013346</name>
</gene>
<evidence type="ECO:0000256" key="10">
    <source>
        <dbReference type="ARBA" id="ARBA00050474"/>
    </source>
</evidence>
<evidence type="ECO:0000256" key="9">
    <source>
        <dbReference type="ARBA" id="ARBA00023098"/>
    </source>
</evidence>
<evidence type="ECO:0000256" key="4">
    <source>
        <dbReference type="ARBA" id="ARBA00005382"/>
    </source>
</evidence>
<dbReference type="GO" id="GO:0030163">
    <property type="term" value="P:protein catabolic process"/>
    <property type="evidence" value="ECO:0007669"/>
    <property type="project" value="UniProtKB-ARBA"/>
</dbReference>
<dbReference type="PANTHER" id="PTHR11069">
    <property type="entry name" value="GLUCOSYLCERAMIDASE"/>
    <property type="match status" value="1"/>
</dbReference>